<organism evidence="1 2">
    <name type="scientific">Paraglaciecola psychrophila 170</name>
    <dbReference type="NCBI Taxonomy" id="1129794"/>
    <lineage>
        <taxon>Bacteria</taxon>
        <taxon>Pseudomonadati</taxon>
        <taxon>Pseudomonadota</taxon>
        <taxon>Gammaproteobacteria</taxon>
        <taxon>Alteromonadales</taxon>
        <taxon>Alteromonadaceae</taxon>
        <taxon>Paraglaciecola</taxon>
    </lineage>
</organism>
<evidence type="ECO:0000313" key="2">
    <source>
        <dbReference type="Proteomes" id="UP000011864"/>
    </source>
</evidence>
<proteinExistence type="predicted"/>
<gene>
    <name evidence="1" type="ORF">C427_1268</name>
</gene>
<accession>K7AK31</accession>
<dbReference type="HOGENOM" id="CLU_3346922_0_0_6"/>
<dbReference type="EMBL" id="CP003837">
    <property type="protein sequence ID" value="AGH43377.1"/>
    <property type="molecule type" value="Genomic_DNA"/>
</dbReference>
<sequence length="37" mass="4210">MAKSATVTPTPPAKQYRMLGDNVYRLINRPATMKEMK</sequence>
<name>K7AK31_9ALTE</name>
<evidence type="ECO:0000313" key="1">
    <source>
        <dbReference type="EMBL" id="AGH43377.1"/>
    </source>
</evidence>
<protein>
    <submittedName>
        <fullName evidence="1">Uncharacterized protein</fullName>
    </submittedName>
</protein>
<reference evidence="1 2" key="1">
    <citation type="journal article" date="2013" name="Genome Announc.">
        <title>Complete Genome Sequence of Glaciecola psychrophila Strain 170T.</title>
        <authorList>
            <person name="Yin J."/>
            <person name="Chen J."/>
            <person name="Liu G."/>
            <person name="Yu Y."/>
            <person name="Song L."/>
            <person name="Wang X."/>
            <person name="Qu X."/>
        </authorList>
    </citation>
    <scope>NUCLEOTIDE SEQUENCE [LARGE SCALE GENOMIC DNA]</scope>
    <source>
        <strain evidence="1 2">170</strain>
    </source>
</reference>
<dbReference type="Proteomes" id="UP000011864">
    <property type="component" value="Chromosome"/>
</dbReference>
<dbReference type="AlphaFoldDB" id="K7AK31"/>
<keyword evidence="2" id="KW-1185">Reference proteome</keyword>
<dbReference type="KEGG" id="gps:C427_1268"/>